<dbReference type="EMBL" id="JBHMBK010000018">
    <property type="protein sequence ID" value="MFB9687250.1"/>
    <property type="molecule type" value="Genomic_DNA"/>
</dbReference>
<proteinExistence type="predicted"/>
<evidence type="ECO:0000313" key="1">
    <source>
        <dbReference type="EMBL" id="MFB9687250.1"/>
    </source>
</evidence>
<protein>
    <submittedName>
        <fullName evidence="1">Uncharacterized protein</fullName>
    </submittedName>
</protein>
<evidence type="ECO:0000313" key="2">
    <source>
        <dbReference type="Proteomes" id="UP001589535"/>
    </source>
</evidence>
<organism evidence="1 2">
    <name type="scientific">Amycolatopsis plumensis</name>
    <dbReference type="NCBI Taxonomy" id="236508"/>
    <lineage>
        <taxon>Bacteria</taxon>
        <taxon>Bacillati</taxon>
        <taxon>Actinomycetota</taxon>
        <taxon>Actinomycetes</taxon>
        <taxon>Pseudonocardiales</taxon>
        <taxon>Pseudonocardiaceae</taxon>
        <taxon>Amycolatopsis</taxon>
    </lineage>
</organism>
<dbReference type="Proteomes" id="UP001589535">
    <property type="component" value="Unassembled WGS sequence"/>
</dbReference>
<reference evidence="1 2" key="1">
    <citation type="submission" date="2024-09" db="EMBL/GenBank/DDBJ databases">
        <authorList>
            <person name="Sun Q."/>
            <person name="Mori K."/>
        </authorList>
    </citation>
    <scope>NUCLEOTIDE SEQUENCE [LARGE SCALE GENOMIC DNA]</scope>
    <source>
        <strain evidence="1 2">JCM 13852</strain>
    </source>
</reference>
<sequence>MGFIKDAKAAQAGADAQKAYAAGHYIFAARLNWPATHHAMSGEVADWSQQIEAIERAGWALAEWAVGQDKQGRPEAYPLFRRRREQAARAPQ</sequence>
<name>A0ABV5UA37_9PSEU</name>
<keyword evidence="2" id="KW-1185">Reference proteome</keyword>
<dbReference type="RefSeq" id="WP_378197680.1">
    <property type="nucleotide sequence ID" value="NZ_JBHMBK010000018.1"/>
</dbReference>
<gene>
    <name evidence="1" type="ORF">ACFFTO_23975</name>
</gene>
<accession>A0ABV5UA37</accession>
<comment type="caution">
    <text evidence="1">The sequence shown here is derived from an EMBL/GenBank/DDBJ whole genome shotgun (WGS) entry which is preliminary data.</text>
</comment>